<evidence type="ECO:0000313" key="7">
    <source>
        <dbReference type="Proteomes" id="UP001652623"/>
    </source>
</evidence>
<evidence type="ECO:0000313" key="8">
    <source>
        <dbReference type="RefSeq" id="XP_015867777.2"/>
    </source>
</evidence>
<dbReference type="PANTHER" id="PTHR33680:SF1">
    <property type="entry name" value="OS05G0489500 PROTEIN"/>
    <property type="match status" value="1"/>
</dbReference>
<accession>A0A6P3YZ85</accession>
<feature type="domain" description="GRF-type" evidence="6">
    <location>
        <begin position="222"/>
        <end position="264"/>
    </location>
</feature>
<dbReference type="RefSeq" id="XP_015867777.2">
    <property type="nucleotide sequence ID" value="XM_016012291.4"/>
</dbReference>
<feature type="domain" description="GRF-type" evidence="6">
    <location>
        <begin position="153"/>
        <end position="196"/>
    </location>
</feature>
<dbReference type="PROSITE" id="PS50158">
    <property type="entry name" value="ZF_CCHC"/>
    <property type="match status" value="3"/>
</dbReference>
<evidence type="ECO:0000259" key="5">
    <source>
        <dbReference type="PROSITE" id="PS50158"/>
    </source>
</evidence>
<evidence type="ECO:0000256" key="4">
    <source>
        <dbReference type="PROSITE-ProRule" id="PRU00047"/>
    </source>
</evidence>
<gene>
    <name evidence="8" type="primary">LOC107405261</name>
</gene>
<dbReference type="Gene3D" id="4.10.60.10">
    <property type="entry name" value="Zinc finger, CCHC-type"/>
    <property type="match status" value="3"/>
</dbReference>
<evidence type="ECO:0000259" key="6">
    <source>
        <dbReference type="PROSITE" id="PS51999"/>
    </source>
</evidence>
<dbReference type="GO" id="GO:0003676">
    <property type="term" value="F:nucleic acid binding"/>
    <property type="evidence" value="ECO:0007669"/>
    <property type="project" value="InterPro"/>
</dbReference>
<dbReference type="InterPro" id="IPR010666">
    <property type="entry name" value="Znf_GRF"/>
</dbReference>
<keyword evidence="2 4" id="KW-0863">Zinc-finger</keyword>
<dbReference type="Pfam" id="PF00098">
    <property type="entry name" value="zf-CCHC"/>
    <property type="match status" value="3"/>
</dbReference>
<dbReference type="InterPro" id="IPR036875">
    <property type="entry name" value="Znf_CCHC_sf"/>
</dbReference>
<evidence type="ECO:0000256" key="1">
    <source>
        <dbReference type="ARBA" id="ARBA00022723"/>
    </source>
</evidence>
<sequence length="348" mass="37117">MKIEAKKSFIEIQDDDDDDDDDFLSQVAAVEAHALANKRRKVTLSQNAAVPNSRANHIQAKDDAMVDGLYTAALKGNKTLNLQSTSSHPGRRVKVVATENDNVFGGDHRSNDGNSCFKCGKVGHWARDCDATGGGGGQFGNYVGDPSIPEKTCPCGSGTCLVLTANTEKNRGRKFYKCPIRQENGGCGFFEWVDNASGANFMAGGEAQNNYASDSSYPDLQCPCGAGFCLILTAKTGKNAGQQFYRCPLSQGGSCNFFKWCNESTASAGLPVSASKVHYNNASDEKNKSYSVRTGSSCFKCGKEGHWAKDCSIPSINSSTGFGGRSVSLGTCSKCGKPGHWARDCSFC</sequence>
<proteinExistence type="predicted"/>
<dbReference type="Proteomes" id="UP001652623">
    <property type="component" value="Chromosome 4"/>
</dbReference>
<feature type="domain" description="CCHC-type" evidence="5">
    <location>
        <begin position="332"/>
        <end position="345"/>
    </location>
</feature>
<reference evidence="8" key="1">
    <citation type="submission" date="2025-08" db="UniProtKB">
        <authorList>
            <consortium name="RefSeq"/>
        </authorList>
    </citation>
    <scope>IDENTIFICATION</scope>
    <source>
        <tissue evidence="8">Seedling</tissue>
    </source>
</reference>
<dbReference type="GO" id="GO:0008270">
    <property type="term" value="F:zinc ion binding"/>
    <property type="evidence" value="ECO:0007669"/>
    <property type="project" value="UniProtKB-KW"/>
</dbReference>
<dbReference type="FunCoup" id="A0A6P3YZ85">
    <property type="interactions" value="91"/>
</dbReference>
<dbReference type="InterPro" id="IPR001878">
    <property type="entry name" value="Znf_CCHC"/>
</dbReference>
<keyword evidence="7" id="KW-1185">Reference proteome</keyword>
<dbReference type="SMART" id="SM00343">
    <property type="entry name" value="ZnF_C2HC"/>
    <property type="match status" value="3"/>
</dbReference>
<protein>
    <submittedName>
        <fullName evidence="8">Uncharacterized protein LOC107405261 isoform X1</fullName>
    </submittedName>
</protein>
<dbReference type="AlphaFoldDB" id="A0A6P3YZ85"/>
<keyword evidence="1" id="KW-0479">Metal-binding</keyword>
<feature type="domain" description="CCHC-type" evidence="5">
    <location>
        <begin position="298"/>
        <end position="311"/>
    </location>
</feature>
<dbReference type="Pfam" id="PF06839">
    <property type="entry name" value="Zn_ribbon_GRF"/>
    <property type="match status" value="2"/>
</dbReference>
<dbReference type="GeneID" id="107405261"/>
<dbReference type="SUPFAM" id="SSF57756">
    <property type="entry name" value="Retrovirus zinc finger-like domains"/>
    <property type="match status" value="2"/>
</dbReference>
<feature type="domain" description="CCHC-type" evidence="5">
    <location>
        <begin position="116"/>
        <end position="129"/>
    </location>
</feature>
<organism evidence="7 8">
    <name type="scientific">Ziziphus jujuba</name>
    <name type="common">Chinese jujube</name>
    <name type="synonym">Ziziphus sativa</name>
    <dbReference type="NCBI Taxonomy" id="326968"/>
    <lineage>
        <taxon>Eukaryota</taxon>
        <taxon>Viridiplantae</taxon>
        <taxon>Streptophyta</taxon>
        <taxon>Embryophyta</taxon>
        <taxon>Tracheophyta</taxon>
        <taxon>Spermatophyta</taxon>
        <taxon>Magnoliopsida</taxon>
        <taxon>eudicotyledons</taxon>
        <taxon>Gunneridae</taxon>
        <taxon>Pentapetalae</taxon>
        <taxon>rosids</taxon>
        <taxon>fabids</taxon>
        <taxon>Rosales</taxon>
        <taxon>Rhamnaceae</taxon>
        <taxon>Paliureae</taxon>
        <taxon>Ziziphus</taxon>
    </lineage>
</organism>
<dbReference type="PROSITE" id="PS51999">
    <property type="entry name" value="ZF_GRF"/>
    <property type="match status" value="2"/>
</dbReference>
<dbReference type="KEGG" id="zju:107405261"/>
<dbReference type="InParanoid" id="A0A6P3YZ85"/>
<name>A0A6P3YZ85_ZIZJJ</name>
<keyword evidence="3" id="KW-0862">Zinc</keyword>
<evidence type="ECO:0000256" key="2">
    <source>
        <dbReference type="ARBA" id="ARBA00022771"/>
    </source>
</evidence>
<evidence type="ECO:0000256" key="3">
    <source>
        <dbReference type="ARBA" id="ARBA00022833"/>
    </source>
</evidence>
<dbReference type="PANTHER" id="PTHR33680">
    <property type="entry name" value="OS07G0190500 PROTEIN"/>
    <property type="match status" value="1"/>
</dbReference>